<proteinExistence type="predicted"/>
<evidence type="ECO:0000313" key="2">
    <source>
        <dbReference type="Proteomes" id="UP000678228"/>
    </source>
</evidence>
<accession>A0A940WTM6</accession>
<protein>
    <submittedName>
        <fullName evidence="1">Uncharacterized protein</fullName>
    </submittedName>
</protein>
<comment type="caution">
    <text evidence="1">The sequence shown here is derived from an EMBL/GenBank/DDBJ whole genome shotgun (WGS) entry which is preliminary data.</text>
</comment>
<organism evidence="1 2">
    <name type="scientific">Halalkalibacter suaedae</name>
    <dbReference type="NCBI Taxonomy" id="2822140"/>
    <lineage>
        <taxon>Bacteria</taxon>
        <taxon>Bacillati</taxon>
        <taxon>Bacillota</taxon>
        <taxon>Bacilli</taxon>
        <taxon>Bacillales</taxon>
        <taxon>Bacillaceae</taxon>
        <taxon>Halalkalibacter</taxon>
    </lineage>
</organism>
<keyword evidence="2" id="KW-1185">Reference proteome</keyword>
<reference evidence="1" key="1">
    <citation type="submission" date="2021-03" db="EMBL/GenBank/DDBJ databases">
        <title>Bacillus suaedae sp. nov., isolated from Suaeda aralocaspica.</title>
        <authorList>
            <person name="Lei R.F.R."/>
        </authorList>
    </citation>
    <scope>NUCLEOTIDE SEQUENCE</scope>
    <source>
        <strain evidence="1">YZJH907-2</strain>
    </source>
</reference>
<evidence type="ECO:0000313" key="1">
    <source>
        <dbReference type="EMBL" id="MBP3952265.1"/>
    </source>
</evidence>
<gene>
    <name evidence="1" type="ORF">J7W16_14070</name>
</gene>
<dbReference type="EMBL" id="JAGKSQ010000005">
    <property type="protein sequence ID" value="MBP3952265.1"/>
    <property type="molecule type" value="Genomic_DNA"/>
</dbReference>
<sequence length="92" mass="10414">MDDFSVNAIHDEAMIAAFRRGIGKRVFILTPSFPFMFVGKIKDVVEDMAVLDVETTSVAALEDSEWTVHIHNVEVFYIEKENGPKIPNLKEC</sequence>
<dbReference type="Proteomes" id="UP000678228">
    <property type="component" value="Unassembled WGS sequence"/>
</dbReference>
<name>A0A940WTM6_9BACI</name>
<dbReference type="AlphaFoldDB" id="A0A940WTM6"/>